<dbReference type="AlphaFoldDB" id="A0A1G9EGD6"/>
<sequence length="576" mass="64948">MRPKAYSYIRFSSKAQAKGDSLRRQLEDTRLYAETHGYELDDSLILKDLGLSAFDGSNVEKGALGAFLRLVQDGEVPSGSCLIVESLDRLSRDEILKAFNVFSNILTAGIRIVTLSDGMEYSEESVGANAGQLFISLTLMSRAHEESATKSRRLKAVWEQKRKLISRRKLTAKCPAWLRLNEGRSSYEIIEERASLLKEIYRMSVDGHGKNAIATYLNENKIKPWGRSLGWQTSYIDKLLKTRAVLGDFQPHKMVSGKPTPVGDVIEDYFPQVITYELFHQAQNAISSRLRKGGVKGEGVTSLFPGVLKCGYCGGSIKHRRKGSGKQRYIICDSAHRGMGCIKKNWNYFSFEESFLSHTIHTDFSSVMRSGDVDKKKNLKLEINALESELEELERRLENLIDLAESGGELPQIIQRIELNKVKQESIKDLVDKKRSELDTLSSMLLKHQESQSVAKKLIDISNSGASSELAEARLRASQAILNTVEKIEIFTDGRKPPVSDSDMKKTLTEDGGFSEVEVEDFLEMRRQNRTSNPYYVSWYKNGAYQIVIPDPENPEKYELLANSDYVSIFDECDNG</sequence>
<dbReference type="InterPro" id="IPR050639">
    <property type="entry name" value="SSR_resolvase"/>
</dbReference>
<dbReference type="OrthoDB" id="9791494at2"/>
<dbReference type="RefSeq" id="WP_091516572.1">
    <property type="nucleotide sequence ID" value="NZ_FNFH01000008.1"/>
</dbReference>
<evidence type="ECO:0000259" key="4">
    <source>
        <dbReference type="PROSITE" id="PS51736"/>
    </source>
</evidence>
<dbReference type="PANTHER" id="PTHR30461:SF2">
    <property type="entry name" value="SERINE RECOMBINASE PINE-RELATED"/>
    <property type="match status" value="1"/>
</dbReference>
<keyword evidence="3" id="KW-0175">Coiled coil</keyword>
<evidence type="ECO:0000259" key="5">
    <source>
        <dbReference type="PROSITE" id="PS51737"/>
    </source>
</evidence>
<organism evidence="6 7">
    <name type="scientific">Microbulbifer yueqingensis</name>
    <dbReference type="NCBI Taxonomy" id="658219"/>
    <lineage>
        <taxon>Bacteria</taxon>
        <taxon>Pseudomonadati</taxon>
        <taxon>Pseudomonadota</taxon>
        <taxon>Gammaproteobacteria</taxon>
        <taxon>Cellvibrionales</taxon>
        <taxon>Microbulbiferaceae</taxon>
        <taxon>Microbulbifer</taxon>
    </lineage>
</organism>
<dbReference type="Gene3D" id="3.90.1750.20">
    <property type="entry name" value="Putative Large Serine Recombinase, Chain B, Domain 2"/>
    <property type="match status" value="1"/>
</dbReference>
<dbReference type="Gene3D" id="3.40.50.1390">
    <property type="entry name" value="Resolvase, N-terminal catalytic domain"/>
    <property type="match status" value="1"/>
</dbReference>
<dbReference type="Pfam" id="PF13408">
    <property type="entry name" value="Zn_ribbon_recom"/>
    <property type="match status" value="1"/>
</dbReference>
<feature type="coiled-coil region" evidence="3">
    <location>
        <begin position="376"/>
        <end position="410"/>
    </location>
</feature>
<accession>A0A1G9EGD6</accession>
<dbReference type="CDD" id="cd00338">
    <property type="entry name" value="Ser_Recombinase"/>
    <property type="match status" value="1"/>
</dbReference>
<evidence type="ECO:0000256" key="3">
    <source>
        <dbReference type="SAM" id="Coils"/>
    </source>
</evidence>
<keyword evidence="1" id="KW-0238">DNA-binding</keyword>
<dbReference type="SMART" id="SM00857">
    <property type="entry name" value="Resolvase"/>
    <property type="match status" value="1"/>
</dbReference>
<dbReference type="InterPro" id="IPR038109">
    <property type="entry name" value="DNA_bind_recomb_sf"/>
</dbReference>
<dbReference type="Pfam" id="PF00239">
    <property type="entry name" value="Resolvase"/>
    <property type="match status" value="1"/>
</dbReference>
<evidence type="ECO:0000256" key="2">
    <source>
        <dbReference type="ARBA" id="ARBA00023172"/>
    </source>
</evidence>
<keyword evidence="7" id="KW-1185">Reference proteome</keyword>
<dbReference type="PROSITE" id="PS51737">
    <property type="entry name" value="RECOMBINASE_DNA_BIND"/>
    <property type="match status" value="1"/>
</dbReference>
<proteinExistence type="predicted"/>
<dbReference type="SUPFAM" id="SSF53041">
    <property type="entry name" value="Resolvase-like"/>
    <property type="match status" value="1"/>
</dbReference>
<dbReference type="PANTHER" id="PTHR30461">
    <property type="entry name" value="DNA-INVERTASE FROM LAMBDOID PROPHAGE"/>
    <property type="match status" value="1"/>
</dbReference>
<name>A0A1G9EGD6_9GAMM</name>
<feature type="domain" description="Recombinase" evidence="5">
    <location>
        <begin position="175"/>
        <end position="293"/>
    </location>
</feature>
<evidence type="ECO:0000313" key="6">
    <source>
        <dbReference type="EMBL" id="SDK75186.1"/>
    </source>
</evidence>
<dbReference type="Pfam" id="PF07508">
    <property type="entry name" value="Recombinase"/>
    <property type="match status" value="1"/>
</dbReference>
<dbReference type="Proteomes" id="UP000199305">
    <property type="component" value="Unassembled WGS sequence"/>
</dbReference>
<evidence type="ECO:0000313" key="7">
    <source>
        <dbReference type="Proteomes" id="UP000199305"/>
    </source>
</evidence>
<dbReference type="InterPro" id="IPR025827">
    <property type="entry name" value="Zn_ribbon_recom_dom"/>
</dbReference>
<dbReference type="PROSITE" id="PS51736">
    <property type="entry name" value="RECOMBINASES_3"/>
    <property type="match status" value="1"/>
</dbReference>
<reference evidence="7" key="1">
    <citation type="submission" date="2016-10" db="EMBL/GenBank/DDBJ databases">
        <authorList>
            <person name="Varghese N."/>
            <person name="Submissions S."/>
        </authorList>
    </citation>
    <scope>NUCLEOTIDE SEQUENCE [LARGE SCALE GENOMIC DNA]</scope>
    <source>
        <strain evidence="7">CGMCC 1.10658</strain>
    </source>
</reference>
<dbReference type="GO" id="GO:0003677">
    <property type="term" value="F:DNA binding"/>
    <property type="evidence" value="ECO:0007669"/>
    <property type="project" value="UniProtKB-KW"/>
</dbReference>
<dbReference type="GO" id="GO:0000150">
    <property type="term" value="F:DNA strand exchange activity"/>
    <property type="evidence" value="ECO:0007669"/>
    <property type="project" value="InterPro"/>
</dbReference>
<dbReference type="InterPro" id="IPR006119">
    <property type="entry name" value="Resolv_N"/>
</dbReference>
<evidence type="ECO:0000256" key="1">
    <source>
        <dbReference type="ARBA" id="ARBA00023125"/>
    </source>
</evidence>
<dbReference type="EMBL" id="FNFH01000008">
    <property type="protein sequence ID" value="SDK75186.1"/>
    <property type="molecule type" value="Genomic_DNA"/>
</dbReference>
<protein>
    <submittedName>
        <fullName evidence="6">Site-specific DNA recombinase</fullName>
    </submittedName>
</protein>
<dbReference type="InterPro" id="IPR036162">
    <property type="entry name" value="Resolvase-like_N_sf"/>
</dbReference>
<keyword evidence="2" id="KW-0233">DNA recombination</keyword>
<gene>
    <name evidence="6" type="ORF">SAMN05216212_3113</name>
</gene>
<feature type="domain" description="Resolvase/invertase-type recombinase catalytic" evidence="4">
    <location>
        <begin position="4"/>
        <end position="165"/>
    </location>
</feature>
<dbReference type="InterPro" id="IPR011109">
    <property type="entry name" value="DNA_bind_recombinase_dom"/>
</dbReference>